<dbReference type="PANTHER" id="PTHR32305">
    <property type="match status" value="1"/>
</dbReference>
<dbReference type="EMBL" id="RCTY01000006">
    <property type="protein sequence ID" value="ROU08956.1"/>
    <property type="molecule type" value="Genomic_DNA"/>
</dbReference>
<dbReference type="PANTHER" id="PTHR32305:SF15">
    <property type="entry name" value="PROTEIN RHSA-RELATED"/>
    <property type="match status" value="1"/>
</dbReference>
<dbReference type="Pfam" id="PF05593">
    <property type="entry name" value="RHS_repeat"/>
    <property type="match status" value="5"/>
</dbReference>
<comment type="caution">
    <text evidence="3">The sequence shown here is derived from an EMBL/GenBank/DDBJ whole genome shotgun (WGS) entry which is preliminary data.</text>
</comment>
<dbReference type="Pfam" id="PF25023">
    <property type="entry name" value="TEN_YD-shell"/>
    <property type="match status" value="1"/>
</dbReference>
<dbReference type="Pfam" id="PF14113">
    <property type="entry name" value="Tae4"/>
    <property type="match status" value="1"/>
</dbReference>
<keyword evidence="1" id="KW-0677">Repeat</keyword>
<evidence type="ECO:0000313" key="4">
    <source>
        <dbReference type="Proteomes" id="UP000275910"/>
    </source>
</evidence>
<accession>A0A3N2RNL0</accession>
<dbReference type="InterPro" id="IPR022385">
    <property type="entry name" value="Rhs_assc_core"/>
</dbReference>
<dbReference type="Proteomes" id="UP000275910">
    <property type="component" value="Unassembled WGS sequence"/>
</dbReference>
<protein>
    <recommendedName>
        <fullName evidence="2">Teneurin-like YD-shell domain-containing protein</fullName>
    </recommendedName>
</protein>
<evidence type="ECO:0000256" key="1">
    <source>
        <dbReference type="ARBA" id="ARBA00022737"/>
    </source>
</evidence>
<dbReference type="NCBIfam" id="TIGR03696">
    <property type="entry name" value="Rhs_assc_core"/>
    <property type="match status" value="1"/>
</dbReference>
<dbReference type="Gene3D" id="2.180.10.10">
    <property type="entry name" value="RHS repeat-associated core"/>
    <property type="match status" value="2"/>
</dbReference>
<evidence type="ECO:0000313" key="3">
    <source>
        <dbReference type="EMBL" id="ROU08956.1"/>
    </source>
</evidence>
<gene>
    <name evidence="3" type="ORF">D9T17_02430</name>
</gene>
<dbReference type="InterPro" id="IPR006530">
    <property type="entry name" value="YD"/>
</dbReference>
<dbReference type="Gene3D" id="3.90.1720.80">
    <property type="match status" value="1"/>
</dbReference>
<dbReference type="InterPro" id="IPR050708">
    <property type="entry name" value="T6SS_VgrG/RHS"/>
</dbReference>
<dbReference type="InterPro" id="IPR031325">
    <property type="entry name" value="RHS_repeat"/>
</dbReference>
<sequence>MAACNATVQALGYPDQCKYTPSAGWLNVGGGNWYFVSYSADPENAQPEKNMGAPDCPGQCFGDPINAGNANKFESKVEYRGDGPFPLEFSWTYNFLLPADVMPRNAFFLGGNRTFNYGSRAERWSLPTGDVRVRVSRPDGKVATFKKPASGNEWVPYTSIAARLLETPTGWEYEDEDGHFEVFDSAGLLTQVRSIDGYRQLLAYDAAGRLQTVTDPLGRQLGFQYNAANLISQLDLPDGQAIKLSYTPEKRLTVVEYQDGSKVKYLYDEAGYLGSSMYVTGALTGVEDESGSRYSSTRYSADRAKGTELAGSLDQYSASYTSSDNGTFMTYSQIGLPSGASRKLNLTSINERILPTKIITDCSGCTPRTVSYTYDLNGRYDVINDNGVATDYDYDARGRLLKQVEAASDTSGLRRTTQTDWHADFRVPTARRVYDASNTLAINETWTYNARGQALTHNQLDVSGTAPARTITTIYCEQADVDAGRCPVVGLPTLIDGPRTDVVDTLSYSYYASDDSGCASGSGNCSHRKGDVWKITNALGRIIREALGYDGAGRLLSSKDVNGVVTDYEYHARGWPTAVKVRGSDVSTETDDRITRIDYLPTGLVERVTMPDGEYLRYAYDDAHRLTDVFDQSGNTLHYTLDAAGNRKQEDIKTAAGTLKHTMSRVYNLYNELSAIKDASQNATGLTYDALGNPDRTTDALGRITDQEYDPLGRLVRTLQDVGGLEAQTDVRYNARNQVVQVTDPNRLATHYRYNGFGDQIQLESPDTGITDYTYTAAGQLATKKDANDATAHRYTYDALGRPKAIFYTATSPADVEYHYDTVNAECTAGQTFALGRLTANRTEGNELKYCYDRFGQIVRKVQIVAGKSFTLKYAYTIGGHLYTVTYPDGTTVDYARDAQARIKEIGVRPYGGTRTVLLNNAAYEPFGPVSGWTYGNGRSLNRTYDLDYRPKTIFDAASGGLSLGYGYNTVGELTELKDGLQSASLAGYEYDTLGRLTKTLHGVNPMETYSYDKTGNRKSLLHGGITDAYVYPTTSHRLSSVAGVARAYNAVGNTTSVGGTAKQYVYNANDRLSQFKQAGVIKASYRYNAIGERVATTGATTTVIDTYTLYDESGNWIGDYDSAGAARQQAVWFGNAPVGLVVGSGSAQTLHYVQPDHLGTPRTVIDPSRNVAVWTWDAKSEAFGNSPPNQDPDLDGTPFVFNMRFPGQRHDPNTGLSYNYFRDYEAGNGRYVQSDLIGLEGGISTYGYVGGIPTTSVDPSGLLGTRLPRIGPPTLWNPESEYSARMARQFPSFDTLWRNYPKPNNGEPSHPSAEPYALNQCAIRLGKSLLDSGVDMTTYPEINVTREGYPRSAHNLASWLHQEFGRPQILTGSQFEAREFWYNAQGIIFVPRSDGQASHIDLFKGGYMGTSYPQSAYTRGDSVWYWPIK</sequence>
<organism evidence="3 4">
    <name type="scientific">Lysobacter enzymogenes</name>
    <dbReference type="NCBI Taxonomy" id="69"/>
    <lineage>
        <taxon>Bacteria</taxon>
        <taxon>Pseudomonadati</taxon>
        <taxon>Pseudomonadota</taxon>
        <taxon>Gammaproteobacteria</taxon>
        <taxon>Lysobacterales</taxon>
        <taxon>Lysobacteraceae</taxon>
        <taxon>Lysobacter</taxon>
    </lineage>
</organism>
<reference evidence="3 4" key="1">
    <citation type="submission" date="2018-10" db="EMBL/GenBank/DDBJ databases">
        <title>The genome of Lysobacter enzymogenes OH11.</title>
        <authorList>
            <person name="Liu F."/>
            <person name="Zhao Y."/>
            <person name="Qian G."/>
            <person name="Chen Y."/>
            <person name="Xu H."/>
        </authorList>
    </citation>
    <scope>NUCLEOTIDE SEQUENCE [LARGE SCALE GENOMIC DNA]</scope>
    <source>
        <strain evidence="3 4">OH11</strain>
    </source>
</reference>
<name>A0A3N2RNL0_LYSEN</name>
<proteinExistence type="predicted"/>
<dbReference type="InterPro" id="IPR056823">
    <property type="entry name" value="TEN-like_YD-shell"/>
</dbReference>
<feature type="domain" description="Teneurin-like YD-shell" evidence="2">
    <location>
        <begin position="966"/>
        <end position="1237"/>
    </location>
</feature>
<dbReference type="InterPro" id="IPR025562">
    <property type="entry name" value="Tae4"/>
</dbReference>
<evidence type="ECO:0000259" key="2">
    <source>
        <dbReference type="Pfam" id="PF25023"/>
    </source>
</evidence>
<dbReference type="NCBIfam" id="TIGR01643">
    <property type="entry name" value="YD_repeat_2x"/>
    <property type="match status" value="7"/>
</dbReference>